<dbReference type="AlphaFoldDB" id="A0AAV0WDD3"/>
<organism evidence="1 2">
    <name type="scientific">Macrosiphum euphorbiae</name>
    <name type="common">potato aphid</name>
    <dbReference type="NCBI Taxonomy" id="13131"/>
    <lineage>
        <taxon>Eukaryota</taxon>
        <taxon>Metazoa</taxon>
        <taxon>Ecdysozoa</taxon>
        <taxon>Arthropoda</taxon>
        <taxon>Hexapoda</taxon>
        <taxon>Insecta</taxon>
        <taxon>Pterygota</taxon>
        <taxon>Neoptera</taxon>
        <taxon>Paraneoptera</taxon>
        <taxon>Hemiptera</taxon>
        <taxon>Sternorrhyncha</taxon>
        <taxon>Aphidomorpha</taxon>
        <taxon>Aphidoidea</taxon>
        <taxon>Aphididae</taxon>
        <taxon>Macrosiphini</taxon>
        <taxon>Macrosiphum</taxon>
    </lineage>
</organism>
<comment type="caution">
    <text evidence="1">The sequence shown here is derived from an EMBL/GenBank/DDBJ whole genome shotgun (WGS) entry which is preliminary data.</text>
</comment>
<dbReference type="Proteomes" id="UP001160148">
    <property type="component" value="Unassembled WGS sequence"/>
</dbReference>
<evidence type="ECO:0000313" key="2">
    <source>
        <dbReference type="Proteomes" id="UP001160148"/>
    </source>
</evidence>
<dbReference type="EMBL" id="CARXXK010000002">
    <property type="protein sequence ID" value="CAI6353747.1"/>
    <property type="molecule type" value="Genomic_DNA"/>
</dbReference>
<proteinExistence type="predicted"/>
<keyword evidence="2" id="KW-1185">Reference proteome</keyword>
<sequence length="128" mass="14849">MLLKIGTTKSHTLIDIKNRGGLIKPSIDVIQICKLTEKTFVSRINQVPKHLGDPINYLIVKTMSNINIKKLFNCLNEHILSQSPINNHVLQIIKKYIVIRLHHHNKELSQPKLRIRSHLTKVILFKHQ</sequence>
<protein>
    <submittedName>
        <fullName evidence="1">Uncharacterized protein</fullName>
    </submittedName>
</protein>
<reference evidence="1 2" key="1">
    <citation type="submission" date="2023-01" db="EMBL/GenBank/DDBJ databases">
        <authorList>
            <person name="Whitehead M."/>
        </authorList>
    </citation>
    <scope>NUCLEOTIDE SEQUENCE [LARGE SCALE GENOMIC DNA]</scope>
</reference>
<name>A0AAV0WDD3_9HEMI</name>
<gene>
    <name evidence="1" type="ORF">MEUPH1_LOCUS9831</name>
</gene>
<evidence type="ECO:0000313" key="1">
    <source>
        <dbReference type="EMBL" id="CAI6353747.1"/>
    </source>
</evidence>
<accession>A0AAV0WDD3</accession>